<sequence length="65" mass="7794">MAMNIFLPRDSNFEFELYIYFKIYLKVDTRTRIRVNLRPKRHDMDVKSVTSSHSFPGLPSIVRVF</sequence>
<name>A0A401ZNX1_9CHLR</name>
<dbReference type="Proteomes" id="UP000287224">
    <property type="component" value="Unassembled WGS sequence"/>
</dbReference>
<gene>
    <name evidence="1" type="ORF">KDAU_58940</name>
</gene>
<accession>A0A401ZNX1</accession>
<dbReference type="AlphaFoldDB" id="A0A401ZNX1"/>
<comment type="caution">
    <text evidence="1">The sequence shown here is derived from an EMBL/GenBank/DDBJ whole genome shotgun (WGS) entry which is preliminary data.</text>
</comment>
<evidence type="ECO:0000313" key="2">
    <source>
        <dbReference type="Proteomes" id="UP000287224"/>
    </source>
</evidence>
<reference evidence="2" key="1">
    <citation type="submission" date="2018-12" db="EMBL/GenBank/DDBJ databases">
        <title>Tengunoibacter tsumagoiensis gen. nov., sp. nov., Dictyobacter kobayashii sp. nov., D. alpinus sp. nov., and D. joshuensis sp. nov. and description of Dictyobacteraceae fam. nov. within the order Ktedonobacterales isolated from Tengu-no-mugimeshi.</title>
        <authorList>
            <person name="Wang C.M."/>
            <person name="Zheng Y."/>
            <person name="Sakai Y."/>
            <person name="Toyoda A."/>
            <person name="Minakuchi Y."/>
            <person name="Abe K."/>
            <person name="Yokota A."/>
            <person name="Yabe S."/>
        </authorList>
    </citation>
    <scope>NUCLEOTIDE SEQUENCE [LARGE SCALE GENOMIC DNA]</scope>
    <source>
        <strain evidence="2">S-27</strain>
    </source>
</reference>
<keyword evidence="2" id="KW-1185">Reference proteome</keyword>
<organism evidence="1 2">
    <name type="scientific">Dictyobacter aurantiacus</name>
    <dbReference type="NCBI Taxonomy" id="1936993"/>
    <lineage>
        <taxon>Bacteria</taxon>
        <taxon>Bacillati</taxon>
        <taxon>Chloroflexota</taxon>
        <taxon>Ktedonobacteria</taxon>
        <taxon>Ktedonobacterales</taxon>
        <taxon>Dictyobacteraceae</taxon>
        <taxon>Dictyobacter</taxon>
    </lineage>
</organism>
<protein>
    <submittedName>
        <fullName evidence="1">Uncharacterized protein</fullName>
    </submittedName>
</protein>
<proteinExistence type="predicted"/>
<evidence type="ECO:0000313" key="1">
    <source>
        <dbReference type="EMBL" id="GCE08565.1"/>
    </source>
</evidence>
<dbReference type="EMBL" id="BIFQ01000002">
    <property type="protein sequence ID" value="GCE08565.1"/>
    <property type="molecule type" value="Genomic_DNA"/>
</dbReference>